<sequence length="231" mass="25851">MPKYTNEQLMENYKKLPKDVQDAITSVDTADILRQIGDGKKLMIDKVGELADETGLVLLGFTHPSQFVSHLSERLGIEKPLAKEIAEEVNARIFFPIRENLKKIHGLREEEIEEKEEKKEEKVPFPTSLPPITPPMPMPKQANEEEIPTVAALSPLPSALMPETVVLETTMPTKATTPAETLVQPITSIFEAKTKEGVFRLPTEVSEKSAEPPSDKALEDKKIDPYREPTK</sequence>
<evidence type="ECO:0000256" key="1">
    <source>
        <dbReference type="SAM" id="MobiDB-lite"/>
    </source>
</evidence>
<dbReference type="AlphaFoldDB" id="A0A2M7B8M6"/>
<dbReference type="Proteomes" id="UP000228561">
    <property type="component" value="Unassembled WGS sequence"/>
</dbReference>
<protein>
    <submittedName>
        <fullName evidence="2">Uncharacterized protein</fullName>
    </submittedName>
</protein>
<evidence type="ECO:0000313" key="3">
    <source>
        <dbReference type="Proteomes" id="UP000228561"/>
    </source>
</evidence>
<organism evidence="2 3">
    <name type="scientific">Candidatus Tagabacteria bacterium CG03_land_8_20_14_0_80_41_22</name>
    <dbReference type="NCBI Taxonomy" id="1975020"/>
    <lineage>
        <taxon>Bacteria</taxon>
        <taxon>Candidatus Tagaibacteriota</taxon>
    </lineage>
</organism>
<reference evidence="3" key="1">
    <citation type="submission" date="2017-09" db="EMBL/GenBank/DDBJ databases">
        <title>Depth-based differentiation of microbial function through sediment-hosted aquifers and enrichment of novel symbionts in the deep terrestrial subsurface.</title>
        <authorList>
            <person name="Probst A.J."/>
            <person name="Ladd B."/>
            <person name="Jarett J.K."/>
            <person name="Geller-Mcgrath D.E."/>
            <person name="Sieber C.M.K."/>
            <person name="Emerson J.B."/>
            <person name="Anantharaman K."/>
            <person name="Thomas B.C."/>
            <person name="Malmstrom R."/>
            <person name="Stieglmeier M."/>
            <person name="Klingl A."/>
            <person name="Woyke T."/>
            <person name="Ryan C.M."/>
            <person name="Banfield J.F."/>
        </authorList>
    </citation>
    <scope>NUCLEOTIDE SEQUENCE [LARGE SCALE GENOMIC DNA]</scope>
</reference>
<dbReference type="EMBL" id="PEVG01000028">
    <property type="protein sequence ID" value="PIU99466.1"/>
    <property type="molecule type" value="Genomic_DNA"/>
</dbReference>
<feature type="compositionally biased region" description="Basic and acidic residues" evidence="1">
    <location>
        <begin position="205"/>
        <end position="231"/>
    </location>
</feature>
<proteinExistence type="predicted"/>
<feature type="region of interest" description="Disordered" evidence="1">
    <location>
        <begin position="112"/>
        <end position="134"/>
    </location>
</feature>
<gene>
    <name evidence="2" type="ORF">COS58_02220</name>
</gene>
<feature type="compositionally biased region" description="Basic and acidic residues" evidence="1">
    <location>
        <begin position="112"/>
        <end position="123"/>
    </location>
</feature>
<evidence type="ECO:0000313" key="2">
    <source>
        <dbReference type="EMBL" id="PIU99466.1"/>
    </source>
</evidence>
<accession>A0A2M7B8M6</accession>
<name>A0A2M7B8M6_9BACT</name>
<comment type="caution">
    <text evidence="2">The sequence shown here is derived from an EMBL/GenBank/DDBJ whole genome shotgun (WGS) entry which is preliminary data.</text>
</comment>
<feature type="region of interest" description="Disordered" evidence="1">
    <location>
        <begin position="202"/>
        <end position="231"/>
    </location>
</feature>